<reference evidence="4" key="2">
    <citation type="submission" date="2015-01" db="EMBL/GenBank/DDBJ databases">
        <title>Evolutionary Origins and Diversification of the Mycorrhizal Mutualists.</title>
        <authorList>
            <consortium name="DOE Joint Genome Institute"/>
            <consortium name="Mycorrhizal Genomics Consortium"/>
            <person name="Kohler A."/>
            <person name="Kuo A."/>
            <person name="Nagy L.G."/>
            <person name="Floudas D."/>
            <person name="Copeland A."/>
            <person name="Barry K.W."/>
            <person name="Cichocki N."/>
            <person name="Veneault-Fourrey C."/>
            <person name="LaButti K."/>
            <person name="Lindquist E.A."/>
            <person name="Lipzen A."/>
            <person name="Lundell T."/>
            <person name="Morin E."/>
            <person name="Murat C."/>
            <person name="Riley R."/>
            <person name="Ohm R."/>
            <person name="Sun H."/>
            <person name="Tunlid A."/>
            <person name="Henrissat B."/>
            <person name="Grigoriev I.V."/>
            <person name="Hibbett D.S."/>
            <person name="Martin F."/>
        </authorList>
    </citation>
    <scope>NUCLEOTIDE SEQUENCE [LARGE SCALE GENOMIC DNA]</scope>
    <source>
        <strain evidence="4">Ve08.2h10</strain>
    </source>
</reference>
<gene>
    <name evidence="3" type="ORF">PAXRUDRAFT_16875</name>
</gene>
<accession>A0A0D0DJW9</accession>
<reference evidence="3 4" key="1">
    <citation type="submission" date="2014-04" db="EMBL/GenBank/DDBJ databases">
        <authorList>
            <consortium name="DOE Joint Genome Institute"/>
            <person name="Kuo A."/>
            <person name="Kohler A."/>
            <person name="Jargeat P."/>
            <person name="Nagy L.G."/>
            <person name="Floudas D."/>
            <person name="Copeland A."/>
            <person name="Barry K.W."/>
            <person name="Cichocki N."/>
            <person name="Veneault-Fourrey C."/>
            <person name="LaButti K."/>
            <person name="Lindquist E.A."/>
            <person name="Lipzen A."/>
            <person name="Lundell T."/>
            <person name="Morin E."/>
            <person name="Murat C."/>
            <person name="Sun H."/>
            <person name="Tunlid A."/>
            <person name="Henrissat B."/>
            <person name="Grigoriev I.V."/>
            <person name="Hibbett D.S."/>
            <person name="Martin F."/>
            <person name="Nordberg H.P."/>
            <person name="Cantor M.N."/>
            <person name="Hua S.X."/>
        </authorList>
    </citation>
    <scope>NUCLEOTIDE SEQUENCE [LARGE SCALE GENOMIC DNA]</scope>
    <source>
        <strain evidence="3 4">Ve08.2h10</strain>
    </source>
</reference>
<evidence type="ECO:0000313" key="4">
    <source>
        <dbReference type="Proteomes" id="UP000054538"/>
    </source>
</evidence>
<evidence type="ECO:0000259" key="2">
    <source>
        <dbReference type="Pfam" id="PF17921"/>
    </source>
</evidence>
<dbReference type="AlphaFoldDB" id="A0A0D0DJW9"/>
<dbReference type="InterPro" id="IPR041588">
    <property type="entry name" value="Integrase_H2C2"/>
</dbReference>
<sequence>MEAGNSIFPPASLSDLDYDGANIVKSIHDSVSAGHPCITRTIVLVSCDFWWPVLSTVQTQCLTNVLHQLDFGNLMYNVDGHHPYPVQEIGPSKDDPNDQPSALIDTPASQN</sequence>
<protein>
    <recommendedName>
        <fullName evidence="2">Integrase zinc-binding domain-containing protein</fullName>
    </recommendedName>
</protein>
<proteinExistence type="predicted"/>
<evidence type="ECO:0000256" key="1">
    <source>
        <dbReference type="SAM" id="MobiDB-lite"/>
    </source>
</evidence>
<keyword evidence="4" id="KW-1185">Reference proteome</keyword>
<organism evidence="3 4">
    <name type="scientific">Paxillus rubicundulus Ve08.2h10</name>
    <dbReference type="NCBI Taxonomy" id="930991"/>
    <lineage>
        <taxon>Eukaryota</taxon>
        <taxon>Fungi</taxon>
        <taxon>Dikarya</taxon>
        <taxon>Basidiomycota</taxon>
        <taxon>Agaricomycotina</taxon>
        <taxon>Agaricomycetes</taxon>
        <taxon>Agaricomycetidae</taxon>
        <taxon>Boletales</taxon>
        <taxon>Paxilineae</taxon>
        <taxon>Paxillaceae</taxon>
        <taxon>Paxillus</taxon>
    </lineage>
</organism>
<feature type="region of interest" description="Disordered" evidence="1">
    <location>
        <begin position="85"/>
        <end position="111"/>
    </location>
</feature>
<evidence type="ECO:0000313" key="3">
    <source>
        <dbReference type="EMBL" id="KIK78440.1"/>
    </source>
</evidence>
<dbReference type="Pfam" id="PF17921">
    <property type="entry name" value="Integrase_H2C2"/>
    <property type="match status" value="1"/>
</dbReference>
<dbReference type="HOGENOM" id="CLU_2159192_0_0_1"/>
<dbReference type="Proteomes" id="UP000054538">
    <property type="component" value="Unassembled WGS sequence"/>
</dbReference>
<dbReference type="InParanoid" id="A0A0D0DJW9"/>
<dbReference type="EMBL" id="KN826590">
    <property type="protein sequence ID" value="KIK78440.1"/>
    <property type="molecule type" value="Genomic_DNA"/>
</dbReference>
<name>A0A0D0DJW9_9AGAM</name>
<feature type="domain" description="Integrase zinc-binding" evidence="2">
    <location>
        <begin position="23"/>
        <end position="54"/>
    </location>
</feature>